<dbReference type="GeneID" id="102807098"/>
<feature type="compositionally biased region" description="Polar residues" evidence="1">
    <location>
        <begin position="82"/>
        <end position="92"/>
    </location>
</feature>
<dbReference type="PANTHER" id="PTHR23240:SF6">
    <property type="entry name" value="DNA CROSS-LINK REPAIR 1A PROTEIN"/>
    <property type="match status" value="1"/>
</dbReference>
<accession>A0ABM0M480</accession>
<dbReference type="Proteomes" id="UP000694865">
    <property type="component" value="Unplaced"/>
</dbReference>
<sequence length="451" mass="51271">MEDEETDDDFWDYKSLKRTRKPDSNAASSQKRQKVSQITNARSRSQVKKRSASQQSQVQSTRKTSRRACKTPTTKPLKYTSDVKSIENSGKLHNSKKFESSESTDNDTKLNTPKQYGGRCPNCQMPFRLLLIKSPNWHTAECMDKSPNITISECQDGLKCTSTIPKPVSKSQRQLFCENESSKHNEKEDELSDEDIFSSLVNWPKSVAECIEPERTPKNQSLNFRTEIPFRKKVLMSQTSDIDNNTQNHIVEKLEIEKCVELSKTKSTLDEIVIDDTESVCSEFEPDMQDLQESEGTGNSNSPEDHHNVAVEISPSNSSIHSSQSKKELKCQKSITSFFQSVSGDTIKRKPTATNSTTINAFTKLFRSKGKSTIQNNSWKGKAKADTDNISMQGPRRNCPFYKKIPGTPFTVDAFRYGSIPDCKVYFLTHFHYDHYGGLTRQFKHPIYCSK</sequence>
<feature type="compositionally biased region" description="Polar residues" evidence="1">
    <location>
        <begin position="52"/>
        <end position="62"/>
    </location>
</feature>
<dbReference type="SUPFAM" id="SSF56281">
    <property type="entry name" value="Metallo-hydrolase/oxidoreductase"/>
    <property type="match status" value="1"/>
</dbReference>
<evidence type="ECO:0000256" key="1">
    <source>
        <dbReference type="SAM" id="MobiDB-lite"/>
    </source>
</evidence>
<proteinExistence type="predicted"/>
<name>A0ABM0M480_SACKO</name>
<feature type="region of interest" description="Disordered" evidence="1">
    <location>
        <begin position="289"/>
        <end position="308"/>
    </location>
</feature>
<dbReference type="RefSeq" id="XP_006814821.1">
    <property type="nucleotide sequence ID" value="XM_006814758.1"/>
</dbReference>
<dbReference type="InterPro" id="IPR036866">
    <property type="entry name" value="RibonucZ/Hydroxyglut_hydro"/>
</dbReference>
<evidence type="ECO:0000313" key="3">
    <source>
        <dbReference type="RefSeq" id="XP_006814821.1"/>
    </source>
</evidence>
<protein>
    <submittedName>
        <fullName evidence="3">DNA cross-link repair 1A protein-like</fullName>
    </submittedName>
</protein>
<feature type="region of interest" description="Disordered" evidence="1">
    <location>
        <begin position="1"/>
        <end position="113"/>
    </location>
</feature>
<feature type="compositionally biased region" description="Polar residues" evidence="1">
    <location>
        <begin position="25"/>
        <end position="44"/>
    </location>
</feature>
<feature type="compositionally biased region" description="Acidic residues" evidence="1">
    <location>
        <begin position="1"/>
        <end position="10"/>
    </location>
</feature>
<reference evidence="3" key="1">
    <citation type="submission" date="2025-08" db="UniProtKB">
        <authorList>
            <consortium name="RefSeq"/>
        </authorList>
    </citation>
    <scope>IDENTIFICATION</scope>
    <source>
        <tissue evidence="3">Testes</tissue>
    </source>
</reference>
<dbReference type="Gene3D" id="3.60.15.10">
    <property type="entry name" value="Ribonuclease Z/Hydroxyacylglutathione hydrolase-like"/>
    <property type="match status" value="1"/>
</dbReference>
<organism evidence="2 3">
    <name type="scientific">Saccoglossus kowalevskii</name>
    <name type="common">Acorn worm</name>
    <dbReference type="NCBI Taxonomy" id="10224"/>
    <lineage>
        <taxon>Eukaryota</taxon>
        <taxon>Metazoa</taxon>
        <taxon>Hemichordata</taxon>
        <taxon>Enteropneusta</taxon>
        <taxon>Harrimaniidae</taxon>
        <taxon>Saccoglossus</taxon>
    </lineage>
</organism>
<dbReference type="PANTHER" id="PTHR23240">
    <property type="entry name" value="DNA CROSS-LINK REPAIR PROTEIN PSO2/SNM1-RELATED"/>
    <property type="match status" value="1"/>
</dbReference>
<evidence type="ECO:0000313" key="2">
    <source>
        <dbReference type="Proteomes" id="UP000694865"/>
    </source>
</evidence>
<keyword evidence="2" id="KW-1185">Reference proteome</keyword>
<feature type="non-terminal residue" evidence="3">
    <location>
        <position position="451"/>
    </location>
</feature>
<gene>
    <name evidence="3" type="primary">LOC102807098</name>
</gene>